<keyword evidence="2 3" id="KW-0663">Pyridoxal phosphate</keyword>
<dbReference type="InterPro" id="IPR005814">
    <property type="entry name" value="Aminotrans_3"/>
</dbReference>
<organism evidence="4 5">
    <name type="scientific">Pseudonocardia aurantiaca</name>
    <dbReference type="NCBI Taxonomy" id="75290"/>
    <lineage>
        <taxon>Bacteria</taxon>
        <taxon>Bacillati</taxon>
        <taxon>Actinomycetota</taxon>
        <taxon>Actinomycetes</taxon>
        <taxon>Pseudonocardiales</taxon>
        <taxon>Pseudonocardiaceae</taxon>
        <taxon>Pseudonocardia</taxon>
    </lineage>
</organism>
<dbReference type="Proteomes" id="UP001597145">
    <property type="component" value="Unassembled WGS sequence"/>
</dbReference>
<reference evidence="5" key="1">
    <citation type="journal article" date="2019" name="Int. J. Syst. Evol. Microbiol.">
        <title>The Global Catalogue of Microorganisms (GCM) 10K type strain sequencing project: providing services to taxonomists for standard genome sequencing and annotation.</title>
        <authorList>
            <consortium name="The Broad Institute Genomics Platform"/>
            <consortium name="The Broad Institute Genome Sequencing Center for Infectious Disease"/>
            <person name="Wu L."/>
            <person name="Ma J."/>
        </authorList>
    </citation>
    <scope>NUCLEOTIDE SEQUENCE [LARGE SCALE GENOMIC DNA]</scope>
    <source>
        <strain evidence="5">JCM 12165</strain>
    </source>
</reference>
<dbReference type="PIRSF" id="PIRSF000521">
    <property type="entry name" value="Transaminase_4ab_Lys_Orn"/>
    <property type="match status" value="1"/>
</dbReference>
<keyword evidence="5" id="KW-1185">Reference proteome</keyword>
<dbReference type="PANTHER" id="PTHR45688">
    <property type="match status" value="1"/>
</dbReference>
<dbReference type="EMBL" id="JBHUCP010000045">
    <property type="protein sequence ID" value="MFD1534828.1"/>
    <property type="molecule type" value="Genomic_DNA"/>
</dbReference>
<evidence type="ECO:0000256" key="3">
    <source>
        <dbReference type="RuleBase" id="RU003560"/>
    </source>
</evidence>
<keyword evidence="4" id="KW-0032">Aminotransferase</keyword>
<dbReference type="Gene3D" id="3.90.1150.10">
    <property type="entry name" value="Aspartate Aminotransferase, domain 1"/>
    <property type="match status" value="1"/>
</dbReference>
<evidence type="ECO:0000313" key="4">
    <source>
        <dbReference type="EMBL" id="MFD1534828.1"/>
    </source>
</evidence>
<dbReference type="PROSITE" id="PS00600">
    <property type="entry name" value="AA_TRANSFER_CLASS_3"/>
    <property type="match status" value="1"/>
</dbReference>
<evidence type="ECO:0000256" key="1">
    <source>
        <dbReference type="ARBA" id="ARBA00008954"/>
    </source>
</evidence>
<evidence type="ECO:0000313" key="5">
    <source>
        <dbReference type="Proteomes" id="UP001597145"/>
    </source>
</evidence>
<dbReference type="InterPro" id="IPR015421">
    <property type="entry name" value="PyrdxlP-dep_Trfase_major"/>
</dbReference>
<comment type="caution">
    <text evidence="4">The sequence shown here is derived from an EMBL/GenBank/DDBJ whole genome shotgun (WGS) entry which is preliminary data.</text>
</comment>
<proteinExistence type="inferred from homology"/>
<sequence>MTRSTILDGNSFSSADAGLLPSEDRELLERRRRVLGPSYRLFYRRPLHLVRGSGTRVYDADGREYLDAYNNVASIGHGHPAVVEAVHRQMRTLNTHSRYLQHEILDYAEQLLATFPAALDTVMFTNSGSEANDLALRVARHATGGTGVVVTAEAYHGTTSLVADVSPAMGREHPLGSFTTLVPAPDAYRRGGGAQLGEWFAGEITAAFGRLRSSGVRPAAFLADTIFASDGVLSDPAVLGPAVRAVHQEGALFIADEVQPGFARTGASFWGFARHGVVPDLVSLGKPMGNGVPVAGMVGRSEIVDRFGSEIPYFNTFGGSSVPIAAAQAVLDVIQRENLAARAEALGDVLRDGVRAHARRHPAIGDVRGAGLFLGVEIVSDRERRTPDSALALAVVNTLRDLGVLVSVAGPHNNVLKVRPLLVYSDADVALFLDRLDEALTLGSAAVPL</sequence>
<gene>
    <name evidence="4" type="ORF">ACFSCY_35975</name>
</gene>
<accession>A0ABW4FW90</accession>
<dbReference type="InterPro" id="IPR049704">
    <property type="entry name" value="Aminotrans_3_PPA_site"/>
</dbReference>
<protein>
    <submittedName>
        <fullName evidence="4">Aspartate aminotransferase family protein</fullName>
    </submittedName>
</protein>
<evidence type="ECO:0000256" key="2">
    <source>
        <dbReference type="ARBA" id="ARBA00022898"/>
    </source>
</evidence>
<dbReference type="RefSeq" id="WP_343982579.1">
    <property type="nucleotide sequence ID" value="NZ_BAAAJG010000015.1"/>
</dbReference>
<comment type="similarity">
    <text evidence="1 3">Belongs to the class-III pyridoxal-phosphate-dependent aminotransferase family.</text>
</comment>
<dbReference type="InterPro" id="IPR015422">
    <property type="entry name" value="PyrdxlP-dep_Trfase_small"/>
</dbReference>
<dbReference type="InterPro" id="IPR015424">
    <property type="entry name" value="PyrdxlP-dep_Trfase"/>
</dbReference>
<dbReference type="SUPFAM" id="SSF53383">
    <property type="entry name" value="PLP-dependent transferases"/>
    <property type="match status" value="1"/>
</dbReference>
<keyword evidence="4" id="KW-0808">Transferase</keyword>
<dbReference type="CDD" id="cd00610">
    <property type="entry name" value="OAT_like"/>
    <property type="match status" value="1"/>
</dbReference>
<name>A0ABW4FW90_9PSEU</name>
<dbReference type="Gene3D" id="3.40.640.10">
    <property type="entry name" value="Type I PLP-dependent aspartate aminotransferase-like (Major domain)"/>
    <property type="match status" value="1"/>
</dbReference>
<dbReference type="GO" id="GO:0008483">
    <property type="term" value="F:transaminase activity"/>
    <property type="evidence" value="ECO:0007669"/>
    <property type="project" value="UniProtKB-KW"/>
</dbReference>
<dbReference type="PANTHER" id="PTHR45688:SF13">
    <property type="entry name" value="ALANINE--GLYOXYLATE AMINOTRANSFERASE 2-LIKE"/>
    <property type="match status" value="1"/>
</dbReference>
<dbReference type="Pfam" id="PF00202">
    <property type="entry name" value="Aminotran_3"/>
    <property type="match status" value="1"/>
</dbReference>